<evidence type="ECO:0000313" key="2">
    <source>
        <dbReference type="Proteomes" id="UP000699975"/>
    </source>
</evidence>
<comment type="caution">
    <text evidence="1">The sequence shown here is derived from an EMBL/GenBank/DDBJ whole genome shotgun (WGS) entry which is preliminary data.</text>
</comment>
<name>A0ABS6SPC5_9SPHN</name>
<organism evidence="1 2">
    <name type="scientific">Erythrobacter ani</name>
    <dbReference type="NCBI Taxonomy" id="2827235"/>
    <lineage>
        <taxon>Bacteria</taxon>
        <taxon>Pseudomonadati</taxon>
        <taxon>Pseudomonadota</taxon>
        <taxon>Alphaproteobacteria</taxon>
        <taxon>Sphingomonadales</taxon>
        <taxon>Erythrobacteraceae</taxon>
        <taxon>Erythrobacter/Porphyrobacter group</taxon>
        <taxon>Erythrobacter</taxon>
    </lineage>
</organism>
<dbReference type="RefSeq" id="WP_218317417.1">
    <property type="nucleotide sequence ID" value="NZ_JAGSPB010000002.1"/>
</dbReference>
<dbReference type="Proteomes" id="UP000699975">
    <property type="component" value="Unassembled WGS sequence"/>
</dbReference>
<evidence type="ECO:0008006" key="3">
    <source>
        <dbReference type="Google" id="ProtNLM"/>
    </source>
</evidence>
<accession>A0ABS6SPC5</accession>
<sequence length="172" mass="19264">MTYETFEVPLLERELAKLGSATVYEANAKTSLTLAWKRLTGADHENWLKYERKQFGQIVSDLETEVVNYEKLKVAFQRIVDTHEDARDLRNMVVHAVWGFGAENEARLYCYRRQKAATSNDIDLAAEACAKLAGECREFAYQVALLASEGAIATEPGTGKIKVKVPTGLVTF</sequence>
<keyword evidence="2" id="KW-1185">Reference proteome</keyword>
<evidence type="ECO:0000313" key="1">
    <source>
        <dbReference type="EMBL" id="MBV7266884.1"/>
    </source>
</evidence>
<gene>
    <name evidence="1" type="ORF">KCG45_11895</name>
</gene>
<proteinExistence type="predicted"/>
<protein>
    <recommendedName>
        <fullName evidence="3">DUF4145 domain-containing protein</fullName>
    </recommendedName>
</protein>
<dbReference type="EMBL" id="JAGSPB010000002">
    <property type="protein sequence ID" value="MBV7266884.1"/>
    <property type="molecule type" value="Genomic_DNA"/>
</dbReference>
<reference evidence="1 2" key="1">
    <citation type="submission" date="2021-04" db="EMBL/GenBank/DDBJ databases">
        <authorList>
            <person name="Pira H."/>
            <person name="Risdian C."/>
            <person name="Wink J."/>
        </authorList>
    </citation>
    <scope>NUCLEOTIDE SEQUENCE [LARGE SCALE GENOMIC DNA]</scope>
    <source>
        <strain evidence="1 2">WH131</strain>
    </source>
</reference>